<name>A0A6G5AFB9_RHIMP</name>
<keyword evidence="1" id="KW-1133">Transmembrane helix</keyword>
<protein>
    <submittedName>
        <fullName evidence="2">Uncharacterized protein</fullName>
    </submittedName>
</protein>
<evidence type="ECO:0000313" key="2">
    <source>
        <dbReference type="EMBL" id="NIE49614.1"/>
    </source>
</evidence>
<proteinExistence type="predicted"/>
<dbReference type="AlphaFoldDB" id="A0A6G5AFB9"/>
<keyword evidence="1" id="KW-0472">Membrane</keyword>
<dbReference type="EMBL" id="GIKN01007341">
    <property type="protein sequence ID" value="NIE49614.1"/>
    <property type="molecule type" value="Transcribed_RNA"/>
</dbReference>
<feature type="transmembrane region" description="Helical" evidence="1">
    <location>
        <begin position="102"/>
        <end position="123"/>
    </location>
</feature>
<reference evidence="2" key="1">
    <citation type="submission" date="2020-03" db="EMBL/GenBank/DDBJ databases">
        <title>A transcriptome and proteome of the tick Rhipicephalus microplus shaped by the genetic composition of its hosts and developmental stage.</title>
        <authorList>
            <person name="Garcia G.R."/>
            <person name="Ribeiro J.M.C."/>
            <person name="Maruyama S.R."/>
            <person name="Gardinasse L.G."/>
            <person name="Nelson K."/>
            <person name="Ferreira B.R."/>
            <person name="Andrade T.G."/>
            <person name="Santos I.K.F.M."/>
        </authorList>
    </citation>
    <scope>NUCLEOTIDE SEQUENCE</scope>
    <source>
        <strain evidence="2">NSGR</strain>
        <tissue evidence="2">Salivary glands</tissue>
    </source>
</reference>
<evidence type="ECO:0000256" key="1">
    <source>
        <dbReference type="SAM" id="Phobius"/>
    </source>
</evidence>
<accession>A0A6G5AFB9</accession>
<organism evidence="2">
    <name type="scientific">Rhipicephalus microplus</name>
    <name type="common">Cattle tick</name>
    <name type="synonym">Boophilus microplus</name>
    <dbReference type="NCBI Taxonomy" id="6941"/>
    <lineage>
        <taxon>Eukaryota</taxon>
        <taxon>Metazoa</taxon>
        <taxon>Ecdysozoa</taxon>
        <taxon>Arthropoda</taxon>
        <taxon>Chelicerata</taxon>
        <taxon>Arachnida</taxon>
        <taxon>Acari</taxon>
        <taxon>Parasitiformes</taxon>
        <taxon>Ixodida</taxon>
        <taxon>Ixodoidea</taxon>
        <taxon>Ixodidae</taxon>
        <taxon>Rhipicephalinae</taxon>
        <taxon>Rhipicephalus</taxon>
        <taxon>Boophilus</taxon>
    </lineage>
</organism>
<keyword evidence="1" id="KW-0812">Transmembrane</keyword>
<sequence>MLNRFFRSGHWLRPASHESSTKNAVLFMRENISPVVLQSTISVASFLNSTQDGVALEAFFYTVQFSSNLLCNISYYTFNHCSQGLLRQIADGSIVRAMAPMLVDVVAMMTFVAFVLVLLSGAVGSGVGDDEKTQREPGLLS</sequence>